<evidence type="ECO:0007829" key="5">
    <source>
        <dbReference type="PeptideAtlas" id="A0A0N7KSH4"/>
    </source>
</evidence>
<dbReference type="EMBL" id="AP014967">
    <property type="protein sequence ID" value="BAT12826.1"/>
    <property type="molecule type" value="Genomic_DNA"/>
</dbReference>
<dbReference type="Gene3D" id="2.100.10.30">
    <property type="entry name" value="Jacalin-like lectin domain"/>
    <property type="match status" value="1"/>
</dbReference>
<reference evidence="3 4" key="2">
    <citation type="journal article" date="2013" name="Plant Cell Physiol.">
        <title>Rice Annotation Project Database (RAP-DB): an integrative and interactive database for rice genomics.</title>
        <authorList>
            <person name="Sakai H."/>
            <person name="Lee S.S."/>
            <person name="Tanaka T."/>
            <person name="Numa H."/>
            <person name="Kim J."/>
            <person name="Kawahara Y."/>
            <person name="Wakimoto H."/>
            <person name="Yang C.C."/>
            <person name="Iwamoto M."/>
            <person name="Abe T."/>
            <person name="Yamada Y."/>
            <person name="Muto A."/>
            <person name="Inokuchi H."/>
            <person name="Ikemura T."/>
            <person name="Matsumoto T."/>
            <person name="Sasaki T."/>
            <person name="Itoh T."/>
        </authorList>
    </citation>
    <scope>NUCLEOTIDE SEQUENCE [LARGE SCALE GENOMIC DNA]</scope>
    <source>
        <strain evidence="4">cv. Nipponbare</strain>
    </source>
</reference>
<dbReference type="STRING" id="39947.A0A0N7KSH4"/>
<sequence>MPFACVRLPSGDDTSNKRSSVQMATTLAKVGPFGAGGTPVDIDHTLPPDHLKSIKIWYDEDGINGLKFSYLHAANKRKLTTTRVWGDDSGSSDEINIEDDDDYVNKLEGRTDGRTKIKSLRITTKNNNNPDWLGDKTKEGDYFSVPVEDGQIVAFFGRTDQYINALGVYILGTPYQQSTP</sequence>
<dbReference type="CDD" id="cd09612">
    <property type="entry name" value="Jacalin"/>
    <property type="match status" value="1"/>
</dbReference>
<dbReference type="SMR" id="A0A0N7KSH4"/>
<dbReference type="GO" id="GO:0030246">
    <property type="term" value="F:carbohydrate binding"/>
    <property type="evidence" value="ECO:0007669"/>
    <property type="project" value="UniProtKB-KW"/>
</dbReference>
<reference evidence="4" key="1">
    <citation type="journal article" date="2005" name="Nature">
        <title>The map-based sequence of the rice genome.</title>
        <authorList>
            <consortium name="International rice genome sequencing project (IRGSP)"/>
            <person name="Matsumoto T."/>
            <person name="Wu J."/>
            <person name="Kanamori H."/>
            <person name="Katayose Y."/>
            <person name="Fujisawa M."/>
            <person name="Namiki N."/>
            <person name="Mizuno H."/>
            <person name="Yamamoto K."/>
            <person name="Antonio B.A."/>
            <person name="Baba T."/>
            <person name="Sakata K."/>
            <person name="Nagamura Y."/>
            <person name="Aoki H."/>
            <person name="Arikawa K."/>
            <person name="Arita K."/>
            <person name="Bito T."/>
            <person name="Chiden Y."/>
            <person name="Fujitsuka N."/>
            <person name="Fukunaka R."/>
            <person name="Hamada M."/>
            <person name="Harada C."/>
            <person name="Hayashi A."/>
            <person name="Hijishita S."/>
            <person name="Honda M."/>
            <person name="Hosokawa S."/>
            <person name="Ichikawa Y."/>
            <person name="Idonuma A."/>
            <person name="Iijima M."/>
            <person name="Ikeda M."/>
            <person name="Ikeno M."/>
            <person name="Ito K."/>
            <person name="Ito S."/>
            <person name="Ito T."/>
            <person name="Ito Y."/>
            <person name="Ito Y."/>
            <person name="Iwabuchi A."/>
            <person name="Kamiya K."/>
            <person name="Karasawa W."/>
            <person name="Kurita K."/>
            <person name="Katagiri S."/>
            <person name="Kikuta A."/>
            <person name="Kobayashi H."/>
            <person name="Kobayashi N."/>
            <person name="Machita K."/>
            <person name="Maehara T."/>
            <person name="Masukawa M."/>
            <person name="Mizubayashi T."/>
            <person name="Mukai Y."/>
            <person name="Nagasaki H."/>
            <person name="Nagata Y."/>
            <person name="Naito S."/>
            <person name="Nakashima M."/>
            <person name="Nakama Y."/>
            <person name="Nakamichi Y."/>
            <person name="Nakamura M."/>
            <person name="Meguro A."/>
            <person name="Negishi M."/>
            <person name="Ohta I."/>
            <person name="Ohta T."/>
            <person name="Okamoto M."/>
            <person name="Ono N."/>
            <person name="Saji S."/>
            <person name="Sakaguchi M."/>
            <person name="Sakai K."/>
            <person name="Shibata M."/>
            <person name="Shimokawa T."/>
            <person name="Song J."/>
            <person name="Takazaki Y."/>
            <person name="Terasawa K."/>
            <person name="Tsugane M."/>
            <person name="Tsuji K."/>
            <person name="Ueda S."/>
            <person name="Waki K."/>
            <person name="Yamagata H."/>
            <person name="Yamamoto M."/>
            <person name="Yamamoto S."/>
            <person name="Yamane H."/>
            <person name="Yoshiki S."/>
            <person name="Yoshihara R."/>
            <person name="Yukawa K."/>
            <person name="Zhong H."/>
            <person name="Yano M."/>
            <person name="Yuan Q."/>
            <person name="Ouyang S."/>
            <person name="Liu J."/>
            <person name="Jones K.M."/>
            <person name="Gansberger K."/>
            <person name="Moffat K."/>
            <person name="Hill J."/>
            <person name="Bera J."/>
            <person name="Fadrosh D."/>
            <person name="Jin S."/>
            <person name="Johri S."/>
            <person name="Kim M."/>
            <person name="Overton L."/>
            <person name="Reardon M."/>
            <person name="Tsitrin T."/>
            <person name="Vuong H."/>
            <person name="Weaver B."/>
            <person name="Ciecko A."/>
            <person name="Tallon L."/>
            <person name="Jackson J."/>
            <person name="Pai G."/>
            <person name="Aken S.V."/>
            <person name="Utterback T."/>
            <person name="Reidmuller S."/>
            <person name="Feldblyum T."/>
            <person name="Hsiao J."/>
            <person name="Zismann V."/>
            <person name="Iobst S."/>
            <person name="de Vazeille A.R."/>
            <person name="Buell C.R."/>
            <person name="Ying K."/>
            <person name="Li Y."/>
            <person name="Lu T."/>
            <person name="Huang Y."/>
            <person name="Zhao Q."/>
            <person name="Feng Q."/>
            <person name="Zhang L."/>
            <person name="Zhu J."/>
            <person name="Weng Q."/>
            <person name="Mu J."/>
            <person name="Lu Y."/>
            <person name="Fan D."/>
            <person name="Liu Y."/>
            <person name="Guan J."/>
            <person name="Zhang Y."/>
            <person name="Yu S."/>
            <person name="Liu X."/>
            <person name="Zhang Y."/>
            <person name="Hong G."/>
            <person name="Han B."/>
            <person name="Choisne N."/>
            <person name="Demange N."/>
            <person name="Orjeda G."/>
            <person name="Samain S."/>
            <person name="Cattolico L."/>
            <person name="Pelletier E."/>
            <person name="Couloux A."/>
            <person name="Segurens B."/>
            <person name="Wincker P."/>
            <person name="D'Hont A."/>
            <person name="Scarpelli C."/>
            <person name="Weissenbach J."/>
            <person name="Salanoubat M."/>
            <person name="Quetier F."/>
            <person name="Yu Y."/>
            <person name="Kim H.R."/>
            <person name="Rambo T."/>
            <person name="Currie J."/>
            <person name="Collura K."/>
            <person name="Luo M."/>
            <person name="Yang T."/>
            <person name="Ammiraju J.S.S."/>
            <person name="Engler F."/>
            <person name="Soderlund C."/>
            <person name="Wing R.A."/>
            <person name="Palmer L.E."/>
            <person name="de la Bastide M."/>
            <person name="Spiegel L."/>
            <person name="Nascimento L."/>
            <person name="Zutavern T."/>
            <person name="O'Shaughnessy A."/>
            <person name="Dike S."/>
            <person name="Dedhia N."/>
            <person name="Preston R."/>
            <person name="Balija V."/>
            <person name="McCombie W.R."/>
            <person name="Chow T."/>
            <person name="Chen H."/>
            <person name="Chung M."/>
            <person name="Chen C."/>
            <person name="Shaw J."/>
            <person name="Wu H."/>
            <person name="Hsiao K."/>
            <person name="Chao Y."/>
            <person name="Chu M."/>
            <person name="Cheng C."/>
            <person name="Hour A."/>
            <person name="Lee P."/>
            <person name="Lin S."/>
            <person name="Lin Y."/>
            <person name="Liou J."/>
            <person name="Liu S."/>
            <person name="Hsing Y."/>
            <person name="Raghuvanshi S."/>
            <person name="Mohanty A."/>
            <person name="Bharti A.K."/>
            <person name="Gaur A."/>
            <person name="Gupta V."/>
            <person name="Kumar D."/>
            <person name="Ravi V."/>
            <person name="Vij S."/>
            <person name="Kapur A."/>
            <person name="Khurana P."/>
            <person name="Khurana P."/>
            <person name="Khurana J.P."/>
            <person name="Tyagi A.K."/>
            <person name="Gaikwad K."/>
            <person name="Singh A."/>
            <person name="Dalal V."/>
            <person name="Srivastava S."/>
            <person name="Dixit A."/>
            <person name="Pal A.K."/>
            <person name="Ghazi I.A."/>
            <person name="Yadav M."/>
            <person name="Pandit A."/>
            <person name="Bhargava A."/>
            <person name="Sureshbabu K."/>
            <person name="Batra K."/>
            <person name="Sharma T.R."/>
            <person name="Mohapatra T."/>
            <person name="Singh N.K."/>
            <person name="Messing J."/>
            <person name="Nelson A.B."/>
            <person name="Fuks G."/>
            <person name="Kavchok S."/>
            <person name="Keizer G."/>
            <person name="Linton E."/>
            <person name="Llaca V."/>
            <person name="Song R."/>
            <person name="Tanyolac B."/>
            <person name="Young S."/>
            <person name="Ho-Il K."/>
            <person name="Hahn J.H."/>
            <person name="Sangsakoo G."/>
            <person name="Vanavichit A."/>
            <person name="de Mattos Luiz.A.T."/>
            <person name="Zimmer P.D."/>
            <person name="Malone G."/>
            <person name="Dellagostin O."/>
            <person name="de Oliveira A.C."/>
            <person name="Bevan M."/>
            <person name="Bancroft I."/>
            <person name="Minx P."/>
            <person name="Cordum H."/>
            <person name="Wilson R."/>
            <person name="Cheng Z."/>
            <person name="Jin W."/>
            <person name="Jiang J."/>
            <person name="Leong S.A."/>
            <person name="Iwama H."/>
            <person name="Gojobori T."/>
            <person name="Itoh T."/>
            <person name="Niimura Y."/>
            <person name="Fujii Y."/>
            <person name="Habara T."/>
            <person name="Sakai H."/>
            <person name="Sato Y."/>
            <person name="Wilson G."/>
            <person name="Kumar K."/>
            <person name="McCouch S."/>
            <person name="Juretic N."/>
            <person name="Hoen D."/>
            <person name="Wright S."/>
            <person name="Bruskiewich R."/>
            <person name="Bureau T."/>
            <person name="Miyao A."/>
            <person name="Hirochika H."/>
            <person name="Nishikawa T."/>
            <person name="Kadowaki K."/>
            <person name="Sugiura M."/>
            <person name="Burr B."/>
            <person name="Sasaki T."/>
        </authorList>
    </citation>
    <scope>NUCLEOTIDE SEQUENCE [LARGE SCALE GENOMIC DNA]</scope>
    <source>
        <strain evidence="4">cv. Nipponbare</strain>
    </source>
</reference>
<name>A0A0N7KSH4_ORYSJ</name>
<evidence type="ECO:0000313" key="4">
    <source>
        <dbReference type="Proteomes" id="UP000059680"/>
    </source>
</evidence>
<evidence type="ECO:0000259" key="2">
    <source>
        <dbReference type="PROSITE" id="PS51752"/>
    </source>
</evidence>
<dbReference type="InParanoid" id="A0A0N7KSH4"/>
<dbReference type="Proteomes" id="UP000059680">
    <property type="component" value="Chromosome 11"/>
</dbReference>
<proteinExistence type="evidence at protein level"/>
<dbReference type="InterPro" id="IPR033734">
    <property type="entry name" value="Jacalin-like_lectin_dom_plant"/>
</dbReference>
<keyword evidence="4" id="KW-1185">Reference proteome</keyword>
<keyword evidence="1" id="KW-0430">Lectin</keyword>
<dbReference type="SMART" id="SM00915">
    <property type="entry name" value="Jacalin"/>
    <property type="match status" value="1"/>
</dbReference>
<keyword evidence="5" id="KW-1267">Proteomics identification</keyword>
<accession>A0A0N7KSH4</accession>
<dbReference type="PaxDb" id="39947-A0A0N7KSH4"/>
<feature type="domain" description="Jacalin-type lectin" evidence="2">
    <location>
        <begin position="27"/>
        <end position="172"/>
    </location>
</feature>
<organism evidence="3 4">
    <name type="scientific">Oryza sativa subsp. japonica</name>
    <name type="common">Rice</name>
    <dbReference type="NCBI Taxonomy" id="39947"/>
    <lineage>
        <taxon>Eukaryota</taxon>
        <taxon>Viridiplantae</taxon>
        <taxon>Streptophyta</taxon>
        <taxon>Embryophyta</taxon>
        <taxon>Tracheophyta</taxon>
        <taxon>Spermatophyta</taxon>
        <taxon>Magnoliopsida</taxon>
        <taxon>Liliopsida</taxon>
        <taxon>Poales</taxon>
        <taxon>Poaceae</taxon>
        <taxon>BOP clade</taxon>
        <taxon>Oryzoideae</taxon>
        <taxon>Oryzeae</taxon>
        <taxon>Oryzinae</taxon>
        <taxon>Oryza</taxon>
        <taxon>Oryza sativa</taxon>
    </lineage>
</organism>
<dbReference type="InterPro" id="IPR036404">
    <property type="entry name" value="Jacalin-like_lectin_dom_sf"/>
</dbReference>
<dbReference type="Gramene" id="Os11t0165700-00">
    <property type="protein sequence ID" value="Os11t0165700-00"/>
    <property type="gene ID" value="Os11g0165700"/>
</dbReference>
<dbReference type="Pfam" id="PF01419">
    <property type="entry name" value="Jacalin"/>
    <property type="match status" value="1"/>
</dbReference>
<evidence type="ECO:0000313" key="3">
    <source>
        <dbReference type="EMBL" id="BAT12826.1"/>
    </source>
</evidence>
<evidence type="ECO:0000256" key="1">
    <source>
        <dbReference type="ARBA" id="ARBA00022734"/>
    </source>
</evidence>
<reference evidence="3 4" key="3">
    <citation type="journal article" date="2013" name="Rice">
        <title>Improvement of the Oryza sativa Nipponbare reference genome using next generation sequence and optical map data.</title>
        <authorList>
            <person name="Kawahara Y."/>
            <person name="de la Bastide M."/>
            <person name="Hamilton J.P."/>
            <person name="Kanamori H."/>
            <person name="McCombie W.R."/>
            <person name="Ouyang S."/>
            <person name="Schwartz D.C."/>
            <person name="Tanaka T."/>
            <person name="Wu J."/>
            <person name="Zhou S."/>
            <person name="Childs K.L."/>
            <person name="Davidson R.M."/>
            <person name="Lin H."/>
            <person name="Quesada-Ocampo L."/>
            <person name="Vaillancourt B."/>
            <person name="Sakai H."/>
            <person name="Lee S.S."/>
            <person name="Kim J."/>
            <person name="Numa H."/>
            <person name="Itoh T."/>
            <person name="Buell C.R."/>
            <person name="Matsumoto T."/>
        </authorList>
    </citation>
    <scope>NUCLEOTIDE SEQUENCE [LARGE SCALE GENOMIC DNA]</scope>
    <source>
        <strain evidence="4">cv. Nipponbare</strain>
    </source>
</reference>
<gene>
    <name evidence="3" type="ordered locus">Os11g0165700</name>
    <name evidence="3" type="ORF">OSNPB_110165700</name>
</gene>
<dbReference type="InterPro" id="IPR001229">
    <property type="entry name" value="Jacalin-like_lectin_dom"/>
</dbReference>
<dbReference type="OMA" id="NSIMIWH"/>
<dbReference type="FunCoup" id="A0A0N7KSH4">
    <property type="interactions" value="25"/>
</dbReference>
<dbReference type="PROSITE" id="PS51752">
    <property type="entry name" value="JACALIN_LECTIN"/>
    <property type="match status" value="1"/>
</dbReference>
<protein>
    <submittedName>
        <fullName evidence="3">Os11g0165700 protein</fullName>
    </submittedName>
</protein>
<dbReference type="AlphaFoldDB" id="A0A0N7KSH4"/>
<dbReference type="SUPFAM" id="SSF51101">
    <property type="entry name" value="Mannose-binding lectins"/>
    <property type="match status" value="1"/>
</dbReference>
<dbReference type="PANTHER" id="PTHR46506">
    <property type="entry name" value="OS05G0143600 PROTEIN"/>
    <property type="match status" value="1"/>
</dbReference>